<keyword evidence="1" id="KW-1133">Transmembrane helix</keyword>
<dbReference type="AlphaFoldDB" id="A0A6P8HS97"/>
<evidence type="ECO:0000313" key="3">
    <source>
        <dbReference type="RefSeq" id="XP_031555572.1"/>
    </source>
</evidence>
<dbReference type="InParanoid" id="A0A6P8HS97"/>
<protein>
    <submittedName>
        <fullName evidence="3">Uncharacterized protein LOC116292398</fullName>
    </submittedName>
</protein>
<feature type="transmembrane region" description="Helical" evidence="1">
    <location>
        <begin position="60"/>
        <end position="84"/>
    </location>
</feature>
<feature type="transmembrane region" description="Helical" evidence="1">
    <location>
        <begin position="152"/>
        <end position="176"/>
    </location>
</feature>
<dbReference type="Proteomes" id="UP000515163">
    <property type="component" value="Unplaced"/>
</dbReference>
<sequence length="270" mass="29587">MALSVRSSRCAAISMIIFGLLIFVPAGFFIAFSIIYKNQTLHYRWLKGKAPSTLDLSLMFWWNLGYTSLLALITMITGCIGCCASGHRAHRDMCQIVTLFIFSLMVAGLSAYAIYDFSTIISTLRLLIKINGDTCKNNGSCNVVFVAIGSSLLGLAILVFLLSSWAIICCLASFCCHTEVEPEPLPARQQMMGGQQGVMMQGTAMVPMMRADTMHFMAQPNPVMVQAVPVMPSSQQVHVAPVNQEFQQQSQATPMQMVAIPVVRNDETIA</sequence>
<reference evidence="3" key="1">
    <citation type="submission" date="2025-08" db="UniProtKB">
        <authorList>
            <consortium name="RefSeq"/>
        </authorList>
    </citation>
    <scope>IDENTIFICATION</scope>
</reference>
<gene>
    <name evidence="3" type="primary">LOC116292398</name>
</gene>
<dbReference type="GeneID" id="116292398"/>
<accession>A0A6P8HS97</accession>
<keyword evidence="1" id="KW-0472">Membrane</keyword>
<proteinExistence type="predicted"/>
<evidence type="ECO:0000313" key="2">
    <source>
        <dbReference type="Proteomes" id="UP000515163"/>
    </source>
</evidence>
<dbReference type="RefSeq" id="XP_031555572.1">
    <property type="nucleotide sequence ID" value="XM_031699712.1"/>
</dbReference>
<dbReference type="KEGG" id="aten:116292398"/>
<feature type="transmembrane region" description="Helical" evidence="1">
    <location>
        <begin position="96"/>
        <end position="115"/>
    </location>
</feature>
<feature type="transmembrane region" description="Helical" evidence="1">
    <location>
        <begin position="12"/>
        <end position="36"/>
    </location>
</feature>
<name>A0A6P8HS97_ACTTE</name>
<keyword evidence="1" id="KW-0812">Transmembrane</keyword>
<evidence type="ECO:0000256" key="1">
    <source>
        <dbReference type="SAM" id="Phobius"/>
    </source>
</evidence>
<dbReference type="OrthoDB" id="10280075at2759"/>
<organism evidence="2 3">
    <name type="scientific">Actinia tenebrosa</name>
    <name type="common">Australian red waratah sea anemone</name>
    <dbReference type="NCBI Taxonomy" id="6105"/>
    <lineage>
        <taxon>Eukaryota</taxon>
        <taxon>Metazoa</taxon>
        <taxon>Cnidaria</taxon>
        <taxon>Anthozoa</taxon>
        <taxon>Hexacorallia</taxon>
        <taxon>Actiniaria</taxon>
        <taxon>Actiniidae</taxon>
        <taxon>Actinia</taxon>
    </lineage>
</organism>
<keyword evidence="2" id="KW-1185">Reference proteome</keyword>